<evidence type="ECO:0000313" key="3">
    <source>
        <dbReference type="EMBL" id="GFO32646.1"/>
    </source>
</evidence>
<dbReference type="GO" id="GO:0046464">
    <property type="term" value="P:acylglycerol catabolic process"/>
    <property type="evidence" value="ECO:0007669"/>
    <property type="project" value="TreeGrafter"/>
</dbReference>
<reference evidence="3 4" key="1">
    <citation type="journal article" date="2021" name="Elife">
        <title>Chloroplast acquisition without the gene transfer in kleptoplastic sea slugs, Plakobranchus ocellatus.</title>
        <authorList>
            <person name="Maeda T."/>
            <person name="Takahashi S."/>
            <person name="Yoshida T."/>
            <person name="Shimamura S."/>
            <person name="Takaki Y."/>
            <person name="Nagai Y."/>
            <person name="Toyoda A."/>
            <person name="Suzuki Y."/>
            <person name="Arimoto A."/>
            <person name="Ishii H."/>
            <person name="Satoh N."/>
            <person name="Nishiyama T."/>
            <person name="Hasebe M."/>
            <person name="Maruyama T."/>
            <person name="Minagawa J."/>
            <person name="Obokata J."/>
            <person name="Shigenobu S."/>
        </authorList>
    </citation>
    <scope>NUCLEOTIDE SEQUENCE [LARGE SCALE GENOMIC DNA]</scope>
</reference>
<dbReference type="Proteomes" id="UP000735302">
    <property type="component" value="Unassembled WGS sequence"/>
</dbReference>
<evidence type="ECO:0000313" key="4">
    <source>
        <dbReference type="Proteomes" id="UP000735302"/>
    </source>
</evidence>
<dbReference type="SUPFAM" id="SSF53474">
    <property type="entry name" value="alpha/beta-Hydrolases"/>
    <property type="match status" value="1"/>
</dbReference>
<proteinExistence type="predicted"/>
<evidence type="ECO:0000256" key="1">
    <source>
        <dbReference type="SAM" id="SignalP"/>
    </source>
</evidence>
<feature type="signal peptide" evidence="1">
    <location>
        <begin position="1"/>
        <end position="26"/>
    </location>
</feature>
<name>A0AAV4CIE7_9GAST</name>
<dbReference type="InterPro" id="IPR000073">
    <property type="entry name" value="AB_hydrolase_1"/>
</dbReference>
<dbReference type="GO" id="GO:0016020">
    <property type="term" value="C:membrane"/>
    <property type="evidence" value="ECO:0007669"/>
    <property type="project" value="TreeGrafter"/>
</dbReference>
<dbReference type="Pfam" id="PF00561">
    <property type="entry name" value="Abhydrolase_1"/>
    <property type="match status" value="1"/>
</dbReference>
<protein>
    <submittedName>
        <fullName evidence="3">Mesoderm-specific transcript protein-like</fullName>
    </submittedName>
</protein>
<comment type="caution">
    <text evidence="3">The sequence shown here is derived from an EMBL/GenBank/DDBJ whole genome shotgun (WGS) entry which is preliminary data.</text>
</comment>
<gene>
    <name evidence="3" type="ORF">PoB_005915100</name>
</gene>
<dbReference type="InterPro" id="IPR000639">
    <property type="entry name" value="Epox_hydrolase-like"/>
</dbReference>
<dbReference type="Gene3D" id="3.40.50.1820">
    <property type="entry name" value="alpha/beta hydrolase"/>
    <property type="match status" value="1"/>
</dbReference>
<evidence type="ECO:0000259" key="2">
    <source>
        <dbReference type="Pfam" id="PF00561"/>
    </source>
</evidence>
<feature type="domain" description="AB hydrolase-1" evidence="2">
    <location>
        <begin position="60"/>
        <end position="303"/>
    </location>
</feature>
<sequence length="318" mass="36222">MIEYFIGCSLAIVLILFLKYPAPTLSTHLQEWKNKGNFIKFKNNYIFYIDEEGTGSCGSLVCLHGFPSSSYDWIKILPKLREQFSRVIMLDFLGFGFSDKPQSYTYTIGEQADIVENLLMTLHIAGAHVLSHDYGDTVALELLARYNMQQSRISIKSLTLLNGGIFPDTHHPRPAQKLLLMPVLGYLASHLYTYHLFCRGFGAIFGKNKPSTEDFMDFWATLRYNDGDKATVRVINFLRERQAFRDRWVGALRQTAVNVLMLYGPADPVNPQEFAQHFVATVPQHKLVTLATDIGHYPQWEAPLVVEDQITNFINSIS</sequence>
<feature type="chain" id="PRO_5043640857" evidence="1">
    <location>
        <begin position="27"/>
        <end position="318"/>
    </location>
</feature>
<keyword evidence="1" id="KW-0732">Signal</keyword>
<accession>A0AAV4CIE7</accession>
<dbReference type="InterPro" id="IPR050266">
    <property type="entry name" value="AB_hydrolase_sf"/>
</dbReference>
<dbReference type="GO" id="GO:0047372">
    <property type="term" value="F:monoacylglycerol lipase activity"/>
    <property type="evidence" value="ECO:0007669"/>
    <property type="project" value="TreeGrafter"/>
</dbReference>
<dbReference type="AlphaFoldDB" id="A0AAV4CIE7"/>
<keyword evidence="4" id="KW-1185">Reference proteome</keyword>
<dbReference type="PRINTS" id="PR00111">
    <property type="entry name" value="ABHYDROLASE"/>
</dbReference>
<organism evidence="3 4">
    <name type="scientific">Plakobranchus ocellatus</name>
    <dbReference type="NCBI Taxonomy" id="259542"/>
    <lineage>
        <taxon>Eukaryota</taxon>
        <taxon>Metazoa</taxon>
        <taxon>Spiralia</taxon>
        <taxon>Lophotrochozoa</taxon>
        <taxon>Mollusca</taxon>
        <taxon>Gastropoda</taxon>
        <taxon>Heterobranchia</taxon>
        <taxon>Euthyneura</taxon>
        <taxon>Panpulmonata</taxon>
        <taxon>Sacoglossa</taxon>
        <taxon>Placobranchoidea</taxon>
        <taxon>Plakobranchidae</taxon>
        <taxon>Plakobranchus</taxon>
    </lineage>
</organism>
<dbReference type="PANTHER" id="PTHR43798:SF33">
    <property type="entry name" value="HYDROLASE, PUTATIVE (AFU_ORTHOLOGUE AFUA_2G14860)-RELATED"/>
    <property type="match status" value="1"/>
</dbReference>
<dbReference type="PRINTS" id="PR00412">
    <property type="entry name" value="EPOXHYDRLASE"/>
</dbReference>
<dbReference type="InterPro" id="IPR029058">
    <property type="entry name" value="AB_hydrolase_fold"/>
</dbReference>
<dbReference type="EMBL" id="BLXT01006644">
    <property type="protein sequence ID" value="GFO32646.1"/>
    <property type="molecule type" value="Genomic_DNA"/>
</dbReference>
<dbReference type="PANTHER" id="PTHR43798">
    <property type="entry name" value="MONOACYLGLYCEROL LIPASE"/>
    <property type="match status" value="1"/>
</dbReference>